<dbReference type="InterPro" id="IPR001667">
    <property type="entry name" value="DDH_dom"/>
</dbReference>
<keyword evidence="3" id="KW-0479">Metal-binding</keyword>
<evidence type="ECO:0000313" key="7">
    <source>
        <dbReference type="EMBL" id="CAD5122848.1"/>
    </source>
</evidence>
<dbReference type="PANTHER" id="PTHR12112">
    <property type="entry name" value="BNIP - RELATED"/>
    <property type="match status" value="1"/>
</dbReference>
<accession>A0A7I8W3S0</accession>
<comment type="cofactor">
    <cofactor evidence="1">
        <name>Mn(2+)</name>
        <dbReference type="ChEBI" id="CHEBI:29035"/>
    </cofactor>
</comment>
<dbReference type="SMART" id="SM01131">
    <property type="entry name" value="DHHA2"/>
    <property type="match status" value="1"/>
</dbReference>
<dbReference type="AlphaFoldDB" id="A0A7I8W3S0"/>
<dbReference type="Gene3D" id="3.10.310.20">
    <property type="entry name" value="DHHA2 domain"/>
    <property type="match status" value="1"/>
</dbReference>
<evidence type="ECO:0000256" key="3">
    <source>
        <dbReference type="ARBA" id="ARBA00022723"/>
    </source>
</evidence>
<protein>
    <submittedName>
        <fullName evidence="7">DgyrCDS11250</fullName>
    </submittedName>
</protein>
<gene>
    <name evidence="7" type="ORF">DGYR_LOCUS10598</name>
</gene>
<dbReference type="Pfam" id="PF02833">
    <property type="entry name" value="DHHA2"/>
    <property type="match status" value="1"/>
</dbReference>
<evidence type="ECO:0000256" key="4">
    <source>
        <dbReference type="ARBA" id="ARBA00022801"/>
    </source>
</evidence>
<dbReference type="GO" id="GO:0046872">
    <property type="term" value="F:metal ion binding"/>
    <property type="evidence" value="ECO:0007669"/>
    <property type="project" value="UniProtKB-KW"/>
</dbReference>
<dbReference type="EMBL" id="CAJFCJ010000018">
    <property type="protein sequence ID" value="CAD5122848.1"/>
    <property type="molecule type" value="Genomic_DNA"/>
</dbReference>
<evidence type="ECO:0000256" key="2">
    <source>
        <dbReference type="ARBA" id="ARBA00010331"/>
    </source>
</evidence>
<comment type="similarity">
    <text evidence="2">Belongs to the PPase class C family. Prune subfamily.</text>
</comment>
<dbReference type="Pfam" id="PF01368">
    <property type="entry name" value="DHH"/>
    <property type="match status" value="1"/>
</dbReference>
<feature type="domain" description="DHHA2" evidence="6">
    <location>
        <begin position="221"/>
        <end position="331"/>
    </location>
</feature>
<dbReference type="GO" id="GO:0005737">
    <property type="term" value="C:cytoplasm"/>
    <property type="evidence" value="ECO:0007669"/>
    <property type="project" value="InterPro"/>
</dbReference>
<evidence type="ECO:0000313" key="8">
    <source>
        <dbReference type="Proteomes" id="UP000549394"/>
    </source>
</evidence>
<dbReference type="InterPro" id="IPR038763">
    <property type="entry name" value="DHH_sf"/>
</dbReference>
<reference evidence="7 8" key="1">
    <citation type="submission" date="2020-08" db="EMBL/GenBank/DDBJ databases">
        <authorList>
            <person name="Hejnol A."/>
        </authorList>
    </citation>
    <scope>NUCLEOTIDE SEQUENCE [LARGE SCALE GENOMIC DNA]</scope>
</reference>
<dbReference type="GO" id="GO:0004309">
    <property type="term" value="F:exopolyphosphatase activity"/>
    <property type="evidence" value="ECO:0007669"/>
    <property type="project" value="TreeGrafter"/>
</dbReference>
<dbReference type="InterPro" id="IPR038222">
    <property type="entry name" value="DHHA2_dom_sf"/>
</dbReference>
<keyword evidence="8" id="KW-1185">Reference proteome</keyword>
<dbReference type="OrthoDB" id="19923at2759"/>
<dbReference type="PANTHER" id="PTHR12112:SF39">
    <property type="entry name" value="EG:152A3.5 PROTEIN (FBGN0003116_PN PROTEIN)"/>
    <property type="match status" value="1"/>
</dbReference>
<evidence type="ECO:0000259" key="6">
    <source>
        <dbReference type="SMART" id="SM01131"/>
    </source>
</evidence>
<dbReference type="Gene3D" id="3.90.1640.10">
    <property type="entry name" value="inorganic pyrophosphatase (n-terminal core)"/>
    <property type="match status" value="1"/>
</dbReference>
<sequence length="336" mass="38485">MGEIAKYLEWCKTAIANIRGNNILRAVIGNSACDLDSAASAVSFGYYLHKTSETDNAKTIPVLNINKEDYPLKTEVKHLFDKYGISSSFLHFKDDINLIDYKEKGKLEVVLVDRNTLSEDEIPLKPCITYIVDHHRKQWVDDERVKTKIEKVGSCSTLIAELILNSSITIDKHLAEMLYTTIILDTINLSKEADIVTEKDKIILNQLERKYLPNIDHTEIFNEYFKAKTDVSSLTLVEILRKDVKIINDANIKIGISSIPLPLLTFFNKDNVFGELREFSKLFSLNLVVIMVLFVTEDNTTKREIAVYSENNKIKEEVRNRNIAPPIVRVYSRGYY</sequence>
<evidence type="ECO:0000256" key="1">
    <source>
        <dbReference type="ARBA" id="ARBA00001936"/>
    </source>
</evidence>
<evidence type="ECO:0000256" key="5">
    <source>
        <dbReference type="ARBA" id="ARBA00023211"/>
    </source>
</evidence>
<keyword evidence="5" id="KW-0464">Manganese</keyword>
<proteinExistence type="inferred from homology"/>
<dbReference type="SUPFAM" id="SSF64182">
    <property type="entry name" value="DHH phosphoesterases"/>
    <property type="match status" value="1"/>
</dbReference>
<name>A0A7I8W3S0_9ANNE</name>
<keyword evidence="4" id="KW-0378">Hydrolase</keyword>
<dbReference type="Proteomes" id="UP000549394">
    <property type="component" value="Unassembled WGS sequence"/>
</dbReference>
<organism evidence="7 8">
    <name type="scientific">Dimorphilus gyrociliatus</name>
    <dbReference type="NCBI Taxonomy" id="2664684"/>
    <lineage>
        <taxon>Eukaryota</taxon>
        <taxon>Metazoa</taxon>
        <taxon>Spiralia</taxon>
        <taxon>Lophotrochozoa</taxon>
        <taxon>Annelida</taxon>
        <taxon>Polychaeta</taxon>
        <taxon>Polychaeta incertae sedis</taxon>
        <taxon>Dinophilidae</taxon>
        <taxon>Dimorphilus</taxon>
    </lineage>
</organism>
<comment type="caution">
    <text evidence="7">The sequence shown here is derived from an EMBL/GenBank/DDBJ whole genome shotgun (WGS) entry which is preliminary data.</text>
</comment>
<dbReference type="InterPro" id="IPR004097">
    <property type="entry name" value="DHHA2"/>
</dbReference>